<dbReference type="Pfam" id="PF00612">
    <property type="entry name" value="IQ"/>
    <property type="match status" value="1"/>
</dbReference>
<proteinExistence type="predicted"/>
<organism evidence="2 3">
    <name type="scientific">Stephanodiscus triporus</name>
    <dbReference type="NCBI Taxonomy" id="2934178"/>
    <lineage>
        <taxon>Eukaryota</taxon>
        <taxon>Sar</taxon>
        <taxon>Stramenopiles</taxon>
        <taxon>Ochrophyta</taxon>
        <taxon>Bacillariophyta</taxon>
        <taxon>Coscinodiscophyceae</taxon>
        <taxon>Thalassiosirophycidae</taxon>
        <taxon>Stephanodiscales</taxon>
        <taxon>Stephanodiscaceae</taxon>
        <taxon>Stephanodiscus</taxon>
    </lineage>
</organism>
<feature type="region of interest" description="Disordered" evidence="1">
    <location>
        <begin position="1"/>
        <end position="29"/>
    </location>
</feature>
<evidence type="ECO:0000313" key="2">
    <source>
        <dbReference type="EMBL" id="KAL3787462.1"/>
    </source>
</evidence>
<dbReference type="Proteomes" id="UP001530315">
    <property type="component" value="Unassembled WGS sequence"/>
</dbReference>
<sequence>MPESIGSSSDSDEENRGHTKEMSSKDAVVQRRTILARKTAILNPILSDARRRTMLGMRSGESKGRLKFFVQRSKILVLPPTLEMAAARETLCRRFESLHPSRREDDASYIDAVTQGTEVIVITALPQGYSCGGWRCHAKTTSSGCDQVECLHPNGPQNKSCMKCQSPKPNIRPEFSYLRLITPGVRRQRQEYVRIIQGIDHEFERCDTAEREATEKLAEFNRVLVEQKGETRDALVFFSDKAKSLPELSVMEESLMMDIDLVSQVWQRIDARTLLPLIATRKVELSLQLSRARAELAIMIQSTFELAVPHLQRLARRFLVRTRLDNVRMTAIAFARFSAAVEMQRIARSKFAFKEAERRRKLRDHCMAVRIQCAARCKTALKERQRLYAIYVEKVRHMSAILIQSIFRCYVGKLKAELLAKKRNEQLEEQEKARVLSVENESATIIQKHYRRVLAAANCANRKIMLGLHQRVISARDGDHSSAWENYIRLAHKESSKTTTDNQVGDARKKTSLNGELDRRTHDIYDSLPRHQNLMKKSSTRKDRPKTHGRNFDSLPIVGGNRPPETKCCIDDDQTDSVLDASYQKEATRLVGLKQGHERLRGQYLLYDIPNGLDDTVARFIMAVTLRYDFKDPGESTVHGNCHSTRPEKGHLHDCMVYADPIIRKLHANGIFYIRQLLPAENMGCTLSSMGGVTNEFVLLSGLLLNVLHQMHGGRYLNRKYLLANCRYFLDTQNEMKGDRVGDSEHDDRQNFSMASLLGEWVAAGYEDYKDEDTPGGLWMQNKPRSSGTKTLEEIRIQEVNKVKDKDKTRTHKSWVTSYTAKILSENESKNPALCPYRHGKLLDRRSSTKKVEQK</sequence>
<feature type="region of interest" description="Disordered" evidence="1">
    <location>
        <begin position="828"/>
        <end position="855"/>
    </location>
</feature>
<name>A0ABD3PI87_9STRA</name>
<dbReference type="AlphaFoldDB" id="A0ABD3PI87"/>
<dbReference type="EMBL" id="JALLAZ020000780">
    <property type="protein sequence ID" value="KAL3787462.1"/>
    <property type="molecule type" value="Genomic_DNA"/>
</dbReference>
<evidence type="ECO:0000256" key="1">
    <source>
        <dbReference type="SAM" id="MobiDB-lite"/>
    </source>
</evidence>
<gene>
    <name evidence="2" type="ORF">ACHAW5_009000</name>
</gene>
<accession>A0ABD3PI87</accession>
<protein>
    <submittedName>
        <fullName evidence="2">Uncharacterized protein</fullName>
    </submittedName>
</protein>
<feature type="compositionally biased region" description="Basic and acidic residues" evidence="1">
    <location>
        <begin position="14"/>
        <end position="24"/>
    </location>
</feature>
<dbReference type="InterPro" id="IPR000048">
    <property type="entry name" value="IQ_motif_EF-hand-BS"/>
</dbReference>
<keyword evidence="3" id="KW-1185">Reference proteome</keyword>
<reference evidence="2 3" key="1">
    <citation type="submission" date="2024-10" db="EMBL/GenBank/DDBJ databases">
        <title>Updated reference genomes for cyclostephanoid diatoms.</title>
        <authorList>
            <person name="Roberts W.R."/>
            <person name="Alverson A.J."/>
        </authorList>
    </citation>
    <scope>NUCLEOTIDE SEQUENCE [LARGE SCALE GENOMIC DNA]</scope>
    <source>
        <strain evidence="2 3">AJA276-08</strain>
    </source>
</reference>
<feature type="region of interest" description="Disordered" evidence="1">
    <location>
        <begin position="534"/>
        <end position="558"/>
    </location>
</feature>
<comment type="caution">
    <text evidence="2">The sequence shown here is derived from an EMBL/GenBank/DDBJ whole genome shotgun (WGS) entry which is preliminary data.</text>
</comment>
<feature type="compositionally biased region" description="Basic and acidic residues" evidence="1">
    <location>
        <begin position="841"/>
        <end position="855"/>
    </location>
</feature>
<evidence type="ECO:0000313" key="3">
    <source>
        <dbReference type="Proteomes" id="UP001530315"/>
    </source>
</evidence>